<name>A0A5C3L9U2_COPMA</name>
<feature type="region of interest" description="Disordered" evidence="1">
    <location>
        <begin position="290"/>
        <end position="329"/>
    </location>
</feature>
<dbReference type="EMBL" id="ML210149">
    <property type="protein sequence ID" value="TFK29530.1"/>
    <property type="molecule type" value="Genomic_DNA"/>
</dbReference>
<feature type="transmembrane region" description="Helical" evidence="2">
    <location>
        <begin position="229"/>
        <end position="246"/>
    </location>
</feature>
<dbReference type="PANTHER" id="PTHR37992">
    <property type="entry name" value="EXPRESSED PROTEIN"/>
    <property type="match status" value="1"/>
</dbReference>
<evidence type="ECO:0000256" key="2">
    <source>
        <dbReference type="SAM" id="Phobius"/>
    </source>
</evidence>
<feature type="transmembrane region" description="Helical" evidence="2">
    <location>
        <begin position="252"/>
        <end position="274"/>
    </location>
</feature>
<proteinExistence type="predicted"/>
<keyword evidence="4" id="KW-1185">Reference proteome</keyword>
<reference evidence="3 4" key="1">
    <citation type="journal article" date="2019" name="Nat. Ecol. Evol.">
        <title>Megaphylogeny resolves global patterns of mushroom evolution.</title>
        <authorList>
            <person name="Varga T."/>
            <person name="Krizsan K."/>
            <person name="Foldi C."/>
            <person name="Dima B."/>
            <person name="Sanchez-Garcia M."/>
            <person name="Sanchez-Ramirez S."/>
            <person name="Szollosi G.J."/>
            <person name="Szarkandi J.G."/>
            <person name="Papp V."/>
            <person name="Albert L."/>
            <person name="Andreopoulos W."/>
            <person name="Angelini C."/>
            <person name="Antonin V."/>
            <person name="Barry K.W."/>
            <person name="Bougher N.L."/>
            <person name="Buchanan P."/>
            <person name="Buyck B."/>
            <person name="Bense V."/>
            <person name="Catcheside P."/>
            <person name="Chovatia M."/>
            <person name="Cooper J."/>
            <person name="Damon W."/>
            <person name="Desjardin D."/>
            <person name="Finy P."/>
            <person name="Geml J."/>
            <person name="Haridas S."/>
            <person name="Hughes K."/>
            <person name="Justo A."/>
            <person name="Karasinski D."/>
            <person name="Kautmanova I."/>
            <person name="Kiss B."/>
            <person name="Kocsube S."/>
            <person name="Kotiranta H."/>
            <person name="LaButti K.M."/>
            <person name="Lechner B.E."/>
            <person name="Liimatainen K."/>
            <person name="Lipzen A."/>
            <person name="Lukacs Z."/>
            <person name="Mihaltcheva S."/>
            <person name="Morgado L.N."/>
            <person name="Niskanen T."/>
            <person name="Noordeloos M.E."/>
            <person name="Ohm R.A."/>
            <person name="Ortiz-Santana B."/>
            <person name="Ovrebo C."/>
            <person name="Racz N."/>
            <person name="Riley R."/>
            <person name="Savchenko A."/>
            <person name="Shiryaev A."/>
            <person name="Soop K."/>
            <person name="Spirin V."/>
            <person name="Szebenyi C."/>
            <person name="Tomsovsky M."/>
            <person name="Tulloss R.E."/>
            <person name="Uehling J."/>
            <person name="Grigoriev I.V."/>
            <person name="Vagvolgyi C."/>
            <person name="Papp T."/>
            <person name="Martin F.M."/>
            <person name="Miettinen O."/>
            <person name="Hibbett D.S."/>
            <person name="Nagy L.G."/>
        </authorList>
    </citation>
    <scope>NUCLEOTIDE SEQUENCE [LARGE SCALE GENOMIC DNA]</scope>
    <source>
        <strain evidence="3 4">CBS 121175</strain>
    </source>
</reference>
<keyword evidence="2" id="KW-1133">Transmembrane helix</keyword>
<dbReference type="InterPro" id="IPR013920">
    <property type="entry name" value="DUF1774_fun"/>
</dbReference>
<protein>
    <submittedName>
        <fullName evidence="3">Uncharacterized protein</fullName>
    </submittedName>
</protein>
<dbReference type="Proteomes" id="UP000307440">
    <property type="component" value="Unassembled WGS sequence"/>
</dbReference>
<keyword evidence="2" id="KW-0812">Transmembrane</keyword>
<dbReference type="AlphaFoldDB" id="A0A5C3L9U2"/>
<feature type="transmembrane region" description="Helical" evidence="2">
    <location>
        <begin position="66"/>
        <end position="87"/>
    </location>
</feature>
<feature type="transmembrane region" description="Helical" evidence="2">
    <location>
        <begin position="24"/>
        <end position="46"/>
    </location>
</feature>
<feature type="transmembrane region" description="Helical" evidence="2">
    <location>
        <begin position="123"/>
        <end position="147"/>
    </location>
</feature>
<accession>A0A5C3L9U2</accession>
<feature type="compositionally biased region" description="Basic and acidic residues" evidence="1">
    <location>
        <begin position="312"/>
        <end position="323"/>
    </location>
</feature>
<evidence type="ECO:0000256" key="1">
    <source>
        <dbReference type="SAM" id="MobiDB-lite"/>
    </source>
</evidence>
<gene>
    <name evidence="3" type="ORF">FA15DRAFT_664079</name>
</gene>
<evidence type="ECO:0000313" key="4">
    <source>
        <dbReference type="Proteomes" id="UP000307440"/>
    </source>
</evidence>
<feature type="transmembrane region" description="Helical" evidence="2">
    <location>
        <begin position="205"/>
        <end position="224"/>
    </location>
</feature>
<evidence type="ECO:0000313" key="3">
    <source>
        <dbReference type="EMBL" id="TFK29530.1"/>
    </source>
</evidence>
<dbReference type="PANTHER" id="PTHR37992:SF1">
    <property type="entry name" value="DUF1774-DOMAIN-CONTAINING PROTEIN"/>
    <property type="match status" value="1"/>
</dbReference>
<feature type="transmembrane region" description="Helical" evidence="2">
    <location>
        <begin position="167"/>
        <end position="185"/>
    </location>
</feature>
<sequence length="329" mass="36356">MDALPIDTSHPAVRDYLSLVRLQVLTPLSLLINIACVLVCATVSTPSINGISKLHPTAISPNFGAIAAYVGVIFLGQIGYCILLVLAGKPETKKMLVKGVGFSLVFANVVMGLWAIAWVMQWFLVSTILQGVLLLLLLYSNVALLIYHPPDPSRWIDIALVHAPMRFFFVLPFALLFPLSLFITLHLTYSPPYPDGPQDYSKWHAWTGFGVVVGTNLAAFLVILLRKDIVWCVAATWICVSLWSQRPKPGPVYIPVIIFTVLHPLALLVSYAYAMFFKKNTARVQLPEDTDHPGLYSTPAQNVRTGGYGARPTDEERPAREIDGEQTWG</sequence>
<dbReference type="STRING" id="230819.A0A5C3L9U2"/>
<feature type="transmembrane region" description="Helical" evidence="2">
    <location>
        <begin position="99"/>
        <end position="117"/>
    </location>
</feature>
<keyword evidence="2" id="KW-0472">Membrane</keyword>
<dbReference type="OrthoDB" id="3342455at2759"/>
<organism evidence="3 4">
    <name type="scientific">Coprinopsis marcescibilis</name>
    <name type="common">Agaric fungus</name>
    <name type="synonym">Psathyrella marcescibilis</name>
    <dbReference type="NCBI Taxonomy" id="230819"/>
    <lineage>
        <taxon>Eukaryota</taxon>
        <taxon>Fungi</taxon>
        <taxon>Dikarya</taxon>
        <taxon>Basidiomycota</taxon>
        <taxon>Agaricomycotina</taxon>
        <taxon>Agaricomycetes</taxon>
        <taxon>Agaricomycetidae</taxon>
        <taxon>Agaricales</taxon>
        <taxon>Agaricineae</taxon>
        <taxon>Psathyrellaceae</taxon>
        <taxon>Coprinopsis</taxon>
    </lineage>
</organism>